<feature type="transmembrane region" description="Helical" evidence="1">
    <location>
        <begin position="40"/>
        <end position="66"/>
    </location>
</feature>
<gene>
    <name evidence="2" type="ORF">CI610_01137</name>
</gene>
<organism evidence="2">
    <name type="scientific">invertebrate metagenome</name>
    <dbReference type="NCBI Taxonomy" id="1711999"/>
    <lineage>
        <taxon>unclassified sequences</taxon>
        <taxon>metagenomes</taxon>
        <taxon>organismal metagenomes</taxon>
    </lineage>
</organism>
<keyword evidence="1" id="KW-0472">Membrane</keyword>
<keyword evidence="1" id="KW-1133">Transmembrane helix</keyword>
<proteinExistence type="predicted"/>
<name>A0A2H9T9N1_9ZZZZ</name>
<evidence type="ECO:0000313" key="2">
    <source>
        <dbReference type="EMBL" id="PJE79913.1"/>
    </source>
</evidence>
<reference evidence="2" key="1">
    <citation type="journal article" date="2017" name="Appl. Environ. Microbiol.">
        <title>Molecular characterization of an Endozoicomonas-like organism causing infection in king scallop Pecten maximus L.</title>
        <authorList>
            <person name="Cano I."/>
            <person name="van Aerle R."/>
            <person name="Ross S."/>
            <person name="Verner-Jeffreys D.W."/>
            <person name="Paley R.K."/>
            <person name="Rimmer G."/>
            <person name="Ryder D."/>
            <person name="Hooper P."/>
            <person name="Stone D."/>
            <person name="Feist S.W."/>
        </authorList>
    </citation>
    <scope>NUCLEOTIDE SEQUENCE</scope>
</reference>
<comment type="caution">
    <text evidence="2">The sequence shown here is derived from an EMBL/GenBank/DDBJ whole genome shotgun (WGS) entry which is preliminary data.</text>
</comment>
<evidence type="ECO:0000256" key="1">
    <source>
        <dbReference type="SAM" id="Phobius"/>
    </source>
</evidence>
<keyword evidence="1" id="KW-0812">Transmembrane</keyword>
<accession>A0A2H9T9N1</accession>
<sequence>MFRKKFTSKHGLKNSIVKLLCKGRLTNFCFEIKLIGNRSVFYFDFILIFDYIARCLLGSIALAYLVSRSGLQVSMRMRPTNSIHPRRYCFN</sequence>
<protein>
    <submittedName>
        <fullName evidence="2">Uncharacterized protein</fullName>
    </submittedName>
</protein>
<dbReference type="AlphaFoldDB" id="A0A2H9T9N1"/>
<dbReference type="EMBL" id="NSIT01000042">
    <property type="protein sequence ID" value="PJE79913.1"/>
    <property type="molecule type" value="Genomic_DNA"/>
</dbReference>